<feature type="signal peptide" evidence="3">
    <location>
        <begin position="1"/>
        <end position="21"/>
    </location>
</feature>
<dbReference type="Gene3D" id="3.50.30.30">
    <property type="match status" value="1"/>
</dbReference>
<feature type="chain" id="PRO_5044816217" description="PA domain-containing protein" evidence="3">
    <location>
        <begin position="22"/>
        <end position="191"/>
    </location>
</feature>
<dbReference type="PANTHER" id="PTHR22702:SF1">
    <property type="entry name" value="PROTEASE-ASSOCIATED DOMAIN-CONTAINING PROTEIN 1"/>
    <property type="match status" value="1"/>
</dbReference>
<dbReference type="SUPFAM" id="SSF52025">
    <property type="entry name" value="PA domain"/>
    <property type="match status" value="1"/>
</dbReference>
<dbReference type="InterPro" id="IPR046450">
    <property type="entry name" value="PA_dom_sf"/>
</dbReference>
<gene>
    <name evidence="5" type="ORF">ACJRO7_008590</name>
</gene>
<dbReference type="Pfam" id="PF02225">
    <property type="entry name" value="PA"/>
    <property type="match status" value="1"/>
</dbReference>
<organism evidence="5 6">
    <name type="scientific">Eucalyptus globulus</name>
    <name type="common">Tasmanian blue gum</name>
    <dbReference type="NCBI Taxonomy" id="34317"/>
    <lineage>
        <taxon>Eukaryota</taxon>
        <taxon>Viridiplantae</taxon>
        <taxon>Streptophyta</taxon>
        <taxon>Embryophyta</taxon>
        <taxon>Tracheophyta</taxon>
        <taxon>Spermatophyta</taxon>
        <taxon>Magnoliopsida</taxon>
        <taxon>eudicotyledons</taxon>
        <taxon>Gunneridae</taxon>
        <taxon>Pentapetalae</taxon>
        <taxon>rosids</taxon>
        <taxon>malvids</taxon>
        <taxon>Myrtales</taxon>
        <taxon>Myrtaceae</taxon>
        <taxon>Myrtoideae</taxon>
        <taxon>Eucalypteae</taxon>
        <taxon>Eucalyptus</taxon>
    </lineage>
</organism>
<keyword evidence="1 3" id="KW-0732">Signal</keyword>
<accession>A0ABD3IS58</accession>
<evidence type="ECO:0000256" key="2">
    <source>
        <dbReference type="ARBA" id="ARBA00023180"/>
    </source>
</evidence>
<dbReference type="Proteomes" id="UP001634007">
    <property type="component" value="Unassembled WGS sequence"/>
</dbReference>
<evidence type="ECO:0000313" key="5">
    <source>
        <dbReference type="EMBL" id="KAL3717033.1"/>
    </source>
</evidence>
<evidence type="ECO:0000256" key="1">
    <source>
        <dbReference type="ARBA" id="ARBA00022729"/>
    </source>
</evidence>
<dbReference type="InterPro" id="IPR003137">
    <property type="entry name" value="PA_domain"/>
</dbReference>
<feature type="domain" description="PA" evidence="4">
    <location>
        <begin position="60"/>
        <end position="160"/>
    </location>
</feature>
<proteinExistence type="predicted"/>
<dbReference type="EMBL" id="JBJKBG010000011">
    <property type="protein sequence ID" value="KAL3717033.1"/>
    <property type="molecule type" value="Genomic_DNA"/>
</dbReference>
<evidence type="ECO:0000256" key="3">
    <source>
        <dbReference type="SAM" id="SignalP"/>
    </source>
</evidence>
<sequence>MWEKLMISVWVWCIFYESCSGRFTVAKNSLEVTSPESMKGFYDSSIGSFGVPKRGGTMAGTIVDPKSNRKACKSFGDFGLSFNSNSGGLPTFLLADRGDCFFSLKAWNAQNAGVAAILIADDRCEPLSNMESPEEYYPGSDYVQEIVIPSAFIKKALGDEMKKALSDGQMVNVTLDWTGDLPVMISSGTLK</sequence>
<dbReference type="PANTHER" id="PTHR22702">
    <property type="entry name" value="PROTEASE-ASSOCIATED DOMAIN-CONTAINING PROTEIN"/>
    <property type="match status" value="1"/>
</dbReference>
<dbReference type="AlphaFoldDB" id="A0ABD3IS58"/>
<evidence type="ECO:0000259" key="4">
    <source>
        <dbReference type="Pfam" id="PF02225"/>
    </source>
</evidence>
<name>A0ABD3IS58_EUCGL</name>
<keyword evidence="2" id="KW-0325">Glycoprotein</keyword>
<protein>
    <recommendedName>
        <fullName evidence="4">PA domain-containing protein</fullName>
    </recommendedName>
</protein>
<reference evidence="5 6" key="1">
    <citation type="submission" date="2024-11" db="EMBL/GenBank/DDBJ databases">
        <title>Chromosome-level genome assembly of Eucalyptus globulus Labill. provides insights into its genome evolution.</title>
        <authorList>
            <person name="Li X."/>
        </authorList>
    </citation>
    <scope>NUCLEOTIDE SEQUENCE [LARGE SCALE GENOMIC DNA]</scope>
    <source>
        <strain evidence="5">CL2024</strain>
        <tissue evidence="5">Fresh tender leaves</tissue>
    </source>
</reference>
<comment type="caution">
    <text evidence="5">The sequence shown here is derived from an EMBL/GenBank/DDBJ whole genome shotgun (WGS) entry which is preliminary data.</text>
</comment>
<keyword evidence="6" id="KW-1185">Reference proteome</keyword>
<evidence type="ECO:0000313" key="6">
    <source>
        <dbReference type="Proteomes" id="UP001634007"/>
    </source>
</evidence>